<evidence type="ECO:0000256" key="1">
    <source>
        <dbReference type="ARBA" id="ARBA00023125"/>
    </source>
</evidence>
<evidence type="ECO:0000256" key="3">
    <source>
        <dbReference type="SAM" id="Phobius"/>
    </source>
</evidence>
<dbReference type="InterPro" id="IPR016032">
    <property type="entry name" value="Sig_transdc_resp-reg_C-effctor"/>
</dbReference>
<sequence>MIGHEILLNSGDSTSRIFPIEKEGDSYKIQFASAFAFNPGDLTATIDRLVNGTKIADSYIVEVKRCENDEVVYSYEKGDSAGADLMPCGPRFQPKACYVVYFTILEKVRFNTGSPYPAIPVERVFTESKEQVSTMKSISSSEENTTDSTAAKEKTRYSLIAVPIGSAFAFIGLLVYFRRRRRIAVSANAVIDSGSVLIGDTRFDQKNMLLVRGKERIELSSKESDLLSLLYTHVNQTIEREHILKVVWGDEGDYIGRTLDVFVSKLRKKLEADPRVKIVNIRGIGYKFIVN</sequence>
<feature type="transmembrane region" description="Helical" evidence="3">
    <location>
        <begin position="157"/>
        <end position="177"/>
    </location>
</feature>
<keyword evidence="3" id="KW-1133">Transmembrane helix</keyword>
<dbReference type="InterPro" id="IPR036388">
    <property type="entry name" value="WH-like_DNA-bd_sf"/>
</dbReference>
<reference evidence="5 6" key="1">
    <citation type="submission" date="2019-07" db="EMBL/GenBank/DDBJ databases">
        <authorList>
            <person name="Huq M.A."/>
        </authorList>
    </citation>
    <scope>NUCLEOTIDE SEQUENCE [LARGE SCALE GENOMIC DNA]</scope>
    <source>
        <strain evidence="5 6">MAH-3</strain>
    </source>
</reference>
<dbReference type="Gene3D" id="1.10.10.10">
    <property type="entry name" value="Winged helix-like DNA-binding domain superfamily/Winged helix DNA-binding domain"/>
    <property type="match status" value="1"/>
</dbReference>
<dbReference type="OrthoDB" id="7556122at2"/>
<dbReference type="EMBL" id="VLPL01000008">
    <property type="protein sequence ID" value="TSJ41355.1"/>
    <property type="molecule type" value="Genomic_DNA"/>
</dbReference>
<evidence type="ECO:0000313" key="6">
    <source>
        <dbReference type="Proteomes" id="UP000316008"/>
    </source>
</evidence>
<dbReference type="SUPFAM" id="SSF46894">
    <property type="entry name" value="C-terminal effector domain of the bipartite response regulators"/>
    <property type="match status" value="1"/>
</dbReference>
<name>A0A556MND3_9FLAO</name>
<dbReference type="GO" id="GO:0006355">
    <property type="term" value="P:regulation of DNA-templated transcription"/>
    <property type="evidence" value="ECO:0007669"/>
    <property type="project" value="InterPro"/>
</dbReference>
<dbReference type="CDD" id="cd00383">
    <property type="entry name" value="trans_reg_C"/>
    <property type="match status" value="1"/>
</dbReference>
<organism evidence="5 6">
    <name type="scientific">Fluviicola chungangensis</name>
    <dbReference type="NCBI Taxonomy" id="2597671"/>
    <lineage>
        <taxon>Bacteria</taxon>
        <taxon>Pseudomonadati</taxon>
        <taxon>Bacteroidota</taxon>
        <taxon>Flavobacteriia</taxon>
        <taxon>Flavobacteriales</taxon>
        <taxon>Crocinitomicaceae</taxon>
        <taxon>Fluviicola</taxon>
    </lineage>
</organism>
<dbReference type="InterPro" id="IPR001867">
    <property type="entry name" value="OmpR/PhoB-type_DNA-bd"/>
</dbReference>
<evidence type="ECO:0000259" key="4">
    <source>
        <dbReference type="PROSITE" id="PS51755"/>
    </source>
</evidence>
<proteinExistence type="predicted"/>
<dbReference type="Pfam" id="PF00486">
    <property type="entry name" value="Trans_reg_C"/>
    <property type="match status" value="1"/>
</dbReference>
<dbReference type="GO" id="GO:0003677">
    <property type="term" value="F:DNA binding"/>
    <property type="evidence" value="ECO:0007669"/>
    <property type="project" value="UniProtKB-UniRule"/>
</dbReference>
<keyword evidence="3" id="KW-0812">Transmembrane</keyword>
<dbReference type="PROSITE" id="PS51755">
    <property type="entry name" value="OMPR_PHOB"/>
    <property type="match status" value="1"/>
</dbReference>
<comment type="caution">
    <text evidence="5">The sequence shown here is derived from an EMBL/GenBank/DDBJ whole genome shotgun (WGS) entry which is preliminary data.</text>
</comment>
<dbReference type="GO" id="GO:0000160">
    <property type="term" value="P:phosphorelay signal transduction system"/>
    <property type="evidence" value="ECO:0007669"/>
    <property type="project" value="InterPro"/>
</dbReference>
<dbReference type="AlphaFoldDB" id="A0A556MND3"/>
<feature type="domain" description="OmpR/PhoB-type" evidence="4">
    <location>
        <begin position="193"/>
        <end position="290"/>
    </location>
</feature>
<feature type="DNA-binding region" description="OmpR/PhoB-type" evidence="2">
    <location>
        <begin position="193"/>
        <end position="290"/>
    </location>
</feature>
<evidence type="ECO:0000256" key="2">
    <source>
        <dbReference type="PROSITE-ProRule" id="PRU01091"/>
    </source>
</evidence>
<dbReference type="SMART" id="SM00862">
    <property type="entry name" value="Trans_reg_C"/>
    <property type="match status" value="1"/>
</dbReference>
<keyword evidence="3" id="KW-0472">Membrane</keyword>
<keyword evidence="6" id="KW-1185">Reference proteome</keyword>
<dbReference type="Proteomes" id="UP000316008">
    <property type="component" value="Unassembled WGS sequence"/>
</dbReference>
<accession>A0A556MND3</accession>
<gene>
    <name evidence="5" type="ORF">FO442_15625</name>
</gene>
<protein>
    <submittedName>
        <fullName evidence="5">Winged helix-turn-helix transcriptional regulator</fullName>
    </submittedName>
</protein>
<evidence type="ECO:0000313" key="5">
    <source>
        <dbReference type="EMBL" id="TSJ41355.1"/>
    </source>
</evidence>
<keyword evidence="1 2" id="KW-0238">DNA-binding</keyword>